<evidence type="ECO:0000313" key="3">
    <source>
        <dbReference type="EMBL" id="GGK51608.1"/>
    </source>
</evidence>
<dbReference type="Proteomes" id="UP000612956">
    <property type="component" value="Unassembled WGS sequence"/>
</dbReference>
<feature type="region of interest" description="Disordered" evidence="1">
    <location>
        <begin position="85"/>
        <end position="117"/>
    </location>
</feature>
<evidence type="ECO:0000259" key="2">
    <source>
        <dbReference type="PROSITE" id="PS50271"/>
    </source>
</evidence>
<gene>
    <name evidence="3" type="ORF">GCM10011591_24140</name>
</gene>
<dbReference type="RefSeq" id="WP_188828993.1">
    <property type="nucleotide sequence ID" value="NZ_BMMW01000002.1"/>
</dbReference>
<dbReference type="InterPro" id="IPR013083">
    <property type="entry name" value="Znf_RING/FYVE/PHD"/>
</dbReference>
<reference evidence="3" key="2">
    <citation type="submission" date="2020-09" db="EMBL/GenBank/DDBJ databases">
        <authorList>
            <person name="Sun Q."/>
            <person name="Zhou Y."/>
        </authorList>
    </citation>
    <scope>NUCLEOTIDE SEQUENCE</scope>
    <source>
        <strain evidence="3">CGMCC 4.7278</strain>
    </source>
</reference>
<proteinExistence type="predicted"/>
<accession>A0A917V8K8</accession>
<reference evidence="3" key="1">
    <citation type="journal article" date="2014" name="Int. J. Syst. Evol. Microbiol.">
        <title>Complete genome sequence of Corynebacterium casei LMG S-19264T (=DSM 44701T), isolated from a smear-ripened cheese.</title>
        <authorList>
            <consortium name="US DOE Joint Genome Institute (JGI-PGF)"/>
            <person name="Walter F."/>
            <person name="Albersmeier A."/>
            <person name="Kalinowski J."/>
            <person name="Ruckert C."/>
        </authorList>
    </citation>
    <scope>NUCLEOTIDE SEQUENCE</scope>
    <source>
        <strain evidence="3">CGMCC 4.7278</strain>
    </source>
</reference>
<organism evidence="3 4">
    <name type="scientific">Nocardia camponoti</name>
    <dbReference type="NCBI Taxonomy" id="1616106"/>
    <lineage>
        <taxon>Bacteria</taxon>
        <taxon>Bacillati</taxon>
        <taxon>Actinomycetota</taxon>
        <taxon>Actinomycetes</taxon>
        <taxon>Mycobacteriales</taxon>
        <taxon>Nocardiaceae</taxon>
        <taxon>Nocardia</taxon>
    </lineage>
</organism>
<protein>
    <recommendedName>
        <fullName evidence="2">UBP-type domain-containing protein</fullName>
    </recommendedName>
</protein>
<dbReference type="Pfam" id="PF02148">
    <property type="entry name" value="zf-UBP"/>
    <property type="match status" value="1"/>
</dbReference>
<dbReference type="AlphaFoldDB" id="A0A917V8K8"/>
<dbReference type="EMBL" id="BMMW01000002">
    <property type="protein sequence ID" value="GGK51608.1"/>
    <property type="molecule type" value="Genomic_DNA"/>
</dbReference>
<dbReference type="InterPro" id="IPR001607">
    <property type="entry name" value="Znf_UBP"/>
</dbReference>
<comment type="caution">
    <text evidence="3">The sequence shown here is derived from an EMBL/GenBank/DDBJ whole genome shotgun (WGS) entry which is preliminary data.</text>
</comment>
<evidence type="ECO:0000256" key="1">
    <source>
        <dbReference type="SAM" id="MobiDB-lite"/>
    </source>
</evidence>
<dbReference type="SUPFAM" id="SSF57850">
    <property type="entry name" value="RING/U-box"/>
    <property type="match status" value="1"/>
</dbReference>
<sequence length="117" mass="12912">MADEFDGINPSVSSSGPGCVECTETGGWWFHLRRCAQCGHVGCCDSSPSQHATKHYETTSHPFMQSYEPGEEWFWDYRTNEMYSSGPELAPATSHPVDQPVPGPAGNVPPDWQSLLH</sequence>
<evidence type="ECO:0000313" key="4">
    <source>
        <dbReference type="Proteomes" id="UP000612956"/>
    </source>
</evidence>
<feature type="domain" description="UBP-type" evidence="2">
    <location>
        <begin position="1"/>
        <end position="100"/>
    </location>
</feature>
<keyword evidence="4" id="KW-1185">Reference proteome</keyword>
<dbReference type="GO" id="GO:0008270">
    <property type="term" value="F:zinc ion binding"/>
    <property type="evidence" value="ECO:0007669"/>
    <property type="project" value="InterPro"/>
</dbReference>
<dbReference type="PROSITE" id="PS50271">
    <property type="entry name" value="ZF_UBP"/>
    <property type="match status" value="1"/>
</dbReference>
<name>A0A917V8K8_9NOCA</name>
<dbReference type="Gene3D" id="3.30.40.10">
    <property type="entry name" value="Zinc/RING finger domain, C3HC4 (zinc finger)"/>
    <property type="match status" value="1"/>
</dbReference>